<evidence type="ECO:0000256" key="5">
    <source>
        <dbReference type="ARBA" id="ARBA00023004"/>
    </source>
</evidence>
<keyword evidence="8" id="KW-1185">Reference proteome</keyword>
<keyword evidence="3" id="KW-0479">Metal-binding</keyword>
<dbReference type="PRINTS" id="PR00359">
    <property type="entry name" value="BP450"/>
</dbReference>
<evidence type="ECO:0000256" key="1">
    <source>
        <dbReference type="ARBA" id="ARBA00010617"/>
    </source>
</evidence>
<dbReference type="InterPro" id="IPR001128">
    <property type="entry name" value="Cyt_P450"/>
</dbReference>
<dbReference type="GO" id="GO:0006707">
    <property type="term" value="P:cholesterol catabolic process"/>
    <property type="evidence" value="ECO:0007669"/>
    <property type="project" value="TreeGrafter"/>
</dbReference>
<dbReference type="PANTHER" id="PTHR46696:SF4">
    <property type="entry name" value="BIOTIN BIOSYNTHESIS CYTOCHROME P450"/>
    <property type="match status" value="1"/>
</dbReference>
<dbReference type="SUPFAM" id="SSF48264">
    <property type="entry name" value="Cytochrome P450"/>
    <property type="match status" value="1"/>
</dbReference>
<dbReference type="GO" id="GO:0005506">
    <property type="term" value="F:iron ion binding"/>
    <property type="evidence" value="ECO:0007669"/>
    <property type="project" value="InterPro"/>
</dbReference>
<comment type="similarity">
    <text evidence="1">Belongs to the cytochrome P450 family.</text>
</comment>
<dbReference type="AlphaFoldDB" id="A0A5B8IQ99"/>
<reference evidence="7 8" key="1">
    <citation type="submission" date="2019-07" db="EMBL/GenBank/DDBJ databases">
        <authorList>
            <person name="Zhu P."/>
        </authorList>
    </citation>
    <scope>NUCLEOTIDE SEQUENCE [LARGE SCALE GENOMIC DNA]</scope>
    <source>
        <strain evidence="7 8">SSL-25</strain>
    </source>
</reference>
<dbReference type="InterPro" id="IPR036396">
    <property type="entry name" value="Cyt_P450_sf"/>
</dbReference>
<dbReference type="Pfam" id="PF00067">
    <property type="entry name" value="p450"/>
    <property type="match status" value="1"/>
</dbReference>
<proteinExistence type="inferred from homology"/>
<evidence type="ECO:0000256" key="6">
    <source>
        <dbReference type="ARBA" id="ARBA00023033"/>
    </source>
</evidence>
<name>A0A5B8IQ99_9ACTN</name>
<dbReference type="FunFam" id="1.10.630.10:FF:000018">
    <property type="entry name" value="Cytochrome P450 monooxygenase"/>
    <property type="match status" value="1"/>
</dbReference>
<dbReference type="GO" id="GO:0020037">
    <property type="term" value="F:heme binding"/>
    <property type="evidence" value="ECO:0007669"/>
    <property type="project" value="InterPro"/>
</dbReference>
<dbReference type="CDD" id="cd11033">
    <property type="entry name" value="CYP142-like"/>
    <property type="match status" value="1"/>
</dbReference>
<evidence type="ECO:0000256" key="3">
    <source>
        <dbReference type="ARBA" id="ARBA00022723"/>
    </source>
</evidence>
<keyword evidence="2" id="KW-0349">Heme</keyword>
<dbReference type="EMBL" id="CP042266">
    <property type="protein sequence ID" value="QDY80858.1"/>
    <property type="molecule type" value="Genomic_DNA"/>
</dbReference>
<dbReference type="GO" id="GO:0008395">
    <property type="term" value="F:steroid hydroxylase activity"/>
    <property type="evidence" value="ECO:0007669"/>
    <property type="project" value="TreeGrafter"/>
</dbReference>
<organism evidence="7 8">
    <name type="scientific">Streptomyces qinzhouensis</name>
    <dbReference type="NCBI Taxonomy" id="2599401"/>
    <lineage>
        <taxon>Bacteria</taxon>
        <taxon>Bacillati</taxon>
        <taxon>Actinomycetota</taxon>
        <taxon>Actinomycetes</taxon>
        <taxon>Kitasatosporales</taxon>
        <taxon>Streptomycetaceae</taxon>
        <taxon>Streptomyces</taxon>
    </lineage>
</organism>
<dbReference type="OrthoDB" id="5241086at2"/>
<dbReference type="KEGG" id="sqz:FQU76_08425"/>
<evidence type="ECO:0000313" key="8">
    <source>
        <dbReference type="Proteomes" id="UP000320580"/>
    </source>
</evidence>
<dbReference type="GO" id="GO:0036199">
    <property type="term" value="F:cholest-4-en-3-one 26-monooxygenase activity"/>
    <property type="evidence" value="ECO:0007669"/>
    <property type="project" value="TreeGrafter"/>
</dbReference>
<evidence type="ECO:0000256" key="4">
    <source>
        <dbReference type="ARBA" id="ARBA00023002"/>
    </source>
</evidence>
<keyword evidence="4" id="KW-0560">Oxidoreductase</keyword>
<dbReference type="RefSeq" id="WP_146484160.1">
    <property type="nucleotide sequence ID" value="NZ_CP042266.1"/>
</dbReference>
<sequence>MPCPHLPEGFDVTDPDLLQSRVPHPEFALLRRVAPVSWCAQRHGVSGFDDDGYWAVTRHADVKYVSTHPELFSSWTNTAIIRFNESIQRDQIDVQRLIMLNMDPPEHTRVRQIVQRGFTPRAVNSLRTALKERALKIVDEAVALSRDGGSFDFVSNIAVELPLQAIAELIGVPQEDRSKIFDWSNTMASYDDPEFAITEEAGIQASMEFLSYAMNLAAARKECPAQDIVTKLVAAGDSGSLSNDEFGFFVILLAVAGNETTRNAITHGMHAFLSHPEQWELYRRERPATAAEEIVRWATPVVSFQRTATQDVELGGQRIPRGDRVGLFYSSANNDPEVFDDPESFDITRDPNPHLGFGGGGPHFCLGKSLAVMEIDLIFNAIADALPGLRLAGEPRRLRSAWLNGVKELRVTTAP</sequence>
<protein>
    <submittedName>
        <fullName evidence="7">Cytochrome P450</fullName>
    </submittedName>
</protein>
<keyword evidence="5" id="KW-0408">Iron</keyword>
<evidence type="ECO:0000313" key="7">
    <source>
        <dbReference type="EMBL" id="QDY80858.1"/>
    </source>
</evidence>
<evidence type="ECO:0000256" key="2">
    <source>
        <dbReference type="ARBA" id="ARBA00022617"/>
    </source>
</evidence>
<dbReference type="PANTHER" id="PTHR46696">
    <property type="entry name" value="P450, PUTATIVE (EUROFUNG)-RELATED"/>
    <property type="match status" value="1"/>
</dbReference>
<gene>
    <name evidence="7" type="ORF">FQU76_08425</name>
</gene>
<accession>A0A5B8IQ99</accession>
<dbReference type="InterPro" id="IPR002397">
    <property type="entry name" value="Cyt_P450_B"/>
</dbReference>
<keyword evidence="6" id="KW-0503">Monooxygenase</keyword>
<dbReference type="Gene3D" id="1.10.630.10">
    <property type="entry name" value="Cytochrome P450"/>
    <property type="match status" value="1"/>
</dbReference>
<dbReference type="Proteomes" id="UP000320580">
    <property type="component" value="Chromosome"/>
</dbReference>